<gene>
    <name evidence="2" type="ORF">ALC56_02235</name>
</gene>
<protein>
    <submittedName>
        <fullName evidence="2">Uncharacterized protein</fullName>
    </submittedName>
</protein>
<dbReference type="Proteomes" id="UP000078541">
    <property type="component" value="Unassembled WGS sequence"/>
</dbReference>
<name>A0A195FSL5_9HYME</name>
<feature type="compositionally biased region" description="Low complexity" evidence="1">
    <location>
        <begin position="44"/>
        <end position="53"/>
    </location>
</feature>
<evidence type="ECO:0000256" key="1">
    <source>
        <dbReference type="SAM" id="MobiDB-lite"/>
    </source>
</evidence>
<organism evidence="2 3">
    <name type="scientific">Trachymyrmex septentrionalis</name>
    <dbReference type="NCBI Taxonomy" id="34720"/>
    <lineage>
        <taxon>Eukaryota</taxon>
        <taxon>Metazoa</taxon>
        <taxon>Ecdysozoa</taxon>
        <taxon>Arthropoda</taxon>
        <taxon>Hexapoda</taxon>
        <taxon>Insecta</taxon>
        <taxon>Pterygota</taxon>
        <taxon>Neoptera</taxon>
        <taxon>Endopterygota</taxon>
        <taxon>Hymenoptera</taxon>
        <taxon>Apocrita</taxon>
        <taxon>Aculeata</taxon>
        <taxon>Formicoidea</taxon>
        <taxon>Formicidae</taxon>
        <taxon>Myrmicinae</taxon>
        <taxon>Trachymyrmex</taxon>
    </lineage>
</organism>
<dbReference type="AlphaFoldDB" id="A0A195FSL5"/>
<keyword evidence="3" id="KW-1185">Reference proteome</keyword>
<accession>A0A195FSL5</accession>
<feature type="compositionally biased region" description="Gly residues" evidence="1">
    <location>
        <begin position="1"/>
        <end position="10"/>
    </location>
</feature>
<reference evidence="2 3" key="1">
    <citation type="submission" date="2016-03" db="EMBL/GenBank/DDBJ databases">
        <title>Trachymyrmex septentrionalis WGS genome.</title>
        <authorList>
            <person name="Nygaard S."/>
            <person name="Hu H."/>
            <person name="Boomsma J."/>
            <person name="Zhang G."/>
        </authorList>
    </citation>
    <scope>NUCLEOTIDE SEQUENCE [LARGE SCALE GENOMIC DNA]</scope>
    <source>
        <strain evidence="2">Tsep2-gDNA-1</strain>
        <tissue evidence="2">Whole body</tissue>
    </source>
</reference>
<evidence type="ECO:0000313" key="3">
    <source>
        <dbReference type="Proteomes" id="UP000078541"/>
    </source>
</evidence>
<feature type="region of interest" description="Disordered" evidence="1">
    <location>
        <begin position="114"/>
        <end position="135"/>
    </location>
</feature>
<feature type="compositionally biased region" description="Basic and acidic residues" evidence="1">
    <location>
        <begin position="25"/>
        <end position="42"/>
    </location>
</feature>
<proteinExistence type="predicted"/>
<sequence length="210" mass="22598">MYSQKAGGGSRTERERDGEQVGGREGAKCEGVENGEPNDHALCRRLGASGSFRGSRRGRRRSTGDADGGGQRERRLQAGTSEVRCALIALIALNRPCNICRSAPTLLASRVAASTASNDSGDTGPENARSGRTDRSHRITPDFLIVIHGSRTNALISTCHPQCLERVGAKDELQKTRVLARFQKTRVTPEDCSLSILLESLLDRAGLEAN</sequence>
<dbReference type="EMBL" id="KQ981281">
    <property type="protein sequence ID" value="KYN43287.1"/>
    <property type="molecule type" value="Genomic_DNA"/>
</dbReference>
<feature type="region of interest" description="Disordered" evidence="1">
    <location>
        <begin position="1"/>
        <end position="75"/>
    </location>
</feature>
<evidence type="ECO:0000313" key="2">
    <source>
        <dbReference type="EMBL" id="KYN43287.1"/>
    </source>
</evidence>